<keyword evidence="3" id="KW-0732">Signal</keyword>
<accession>A0AA36CHA5</accession>
<organism evidence="4 5">
    <name type="scientific">Mesorhabditis spiculigera</name>
    <dbReference type="NCBI Taxonomy" id="96644"/>
    <lineage>
        <taxon>Eukaryota</taxon>
        <taxon>Metazoa</taxon>
        <taxon>Ecdysozoa</taxon>
        <taxon>Nematoda</taxon>
        <taxon>Chromadorea</taxon>
        <taxon>Rhabditida</taxon>
        <taxon>Rhabditina</taxon>
        <taxon>Rhabditomorpha</taxon>
        <taxon>Rhabditoidea</taxon>
        <taxon>Rhabditidae</taxon>
        <taxon>Mesorhabditinae</taxon>
        <taxon>Mesorhabditis</taxon>
    </lineage>
</organism>
<feature type="signal peptide" evidence="3">
    <location>
        <begin position="1"/>
        <end position="18"/>
    </location>
</feature>
<name>A0AA36CHA5_9BILA</name>
<feature type="non-terminal residue" evidence="4">
    <location>
        <position position="141"/>
    </location>
</feature>
<evidence type="ECO:0000256" key="3">
    <source>
        <dbReference type="SAM" id="SignalP"/>
    </source>
</evidence>
<keyword evidence="5" id="KW-1185">Reference proteome</keyword>
<protein>
    <recommendedName>
        <fullName evidence="6">Transmembrane protein</fullName>
    </recommendedName>
</protein>
<keyword evidence="2" id="KW-1133">Transmembrane helix</keyword>
<dbReference type="Proteomes" id="UP001177023">
    <property type="component" value="Unassembled WGS sequence"/>
</dbReference>
<sequence>MILLRVVALLSLVFYSGAVQAPPDEPDELFNPMVLLAEEDFTEEDREEIRAFADDDAADNDDDEIFGDPLLYVAVGIWLVGHVLTALILMQRQRNEREFDRAFEEELLTAYQEAKALEAPSVQLSTSGEATAEEGAPEEKE</sequence>
<proteinExistence type="predicted"/>
<feature type="transmembrane region" description="Helical" evidence="2">
    <location>
        <begin position="70"/>
        <end position="90"/>
    </location>
</feature>
<evidence type="ECO:0000313" key="4">
    <source>
        <dbReference type="EMBL" id="CAJ0569009.1"/>
    </source>
</evidence>
<gene>
    <name evidence="4" type="ORF">MSPICULIGERA_LOCUS7509</name>
</gene>
<evidence type="ECO:0000256" key="1">
    <source>
        <dbReference type="SAM" id="MobiDB-lite"/>
    </source>
</evidence>
<comment type="caution">
    <text evidence="4">The sequence shown here is derived from an EMBL/GenBank/DDBJ whole genome shotgun (WGS) entry which is preliminary data.</text>
</comment>
<feature type="chain" id="PRO_5041384120" description="Transmembrane protein" evidence="3">
    <location>
        <begin position="19"/>
        <end position="141"/>
    </location>
</feature>
<evidence type="ECO:0000256" key="2">
    <source>
        <dbReference type="SAM" id="Phobius"/>
    </source>
</evidence>
<keyword evidence="2" id="KW-0812">Transmembrane</keyword>
<dbReference type="EMBL" id="CATQJA010001888">
    <property type="protein sequence ID" value="CAJ0569009.1"/>
    <property type="molecule type" value="Genomic_DNA"/>
</dbReference>
<evidence type="ECO:0008006" key="6">
    <source>
        <dbReference type="Google" id="ProtNLM"/>
    </source>
</evidence>
<reference evidence="4" key="1">
    <citation type="submission" date="2023-06" db="EMBL/GenBank/DDBJ databases">
        <authorList>
            <person name="Delattre M."/>
        </authorList>
    </citation>
    <scope>NUCLEOTIDE SEQUENCE</scope>
    <source>
        <strain evidence="4">AF72</strain>
    </source>
</reference>
<evidence type="ECO:0000313" key="5">
    <source>
        <dbReference type="Proteomes" id="UP001177023"/>
    </source>
</evidence>
<feature type="compositionally biased region" description="Acidic residues" evidence="1">
    <location>
        <begin position="131"/>
        <end position="141"/>
    </location>
</feature>
<dbReference type="AlphaFoldDB" id="A0AA36CHA5"/>
<keyword evidence="2" id="KW-0472">Membrane</keyword>
<feature type="region of interest" description="Disordered" evidence="1">
    <location>
        <begin position="118"/>
        <end position="141"/>
    </location>
</feature>